<dbReference type="InterPro" id="IPR024185">
    <property type="entry name" value="FTHF_cligase-like_sf"/>
</dbReference>
<dbReference type="STRING" id="1128398.Curi_c23270"/>
<dbReference type="Pfam" id="PF02589">
    <property type="entry name" value="LUD_dom"/>
    <property type="match status" value="1"/>
</dbReference>
<dbReference type="AlphaFoldDB" id="K0B1F7"/>
<dbReference type="EMBL" id="CP003326">
    <property type="protein sequence ID" value="AFS79329.1"/>
    <property type="molecule type" value="Genomic_DNA"/>
</dbReference>
<dbReference type="Gene3D" id="3.40.50.10420">
    <property type="entry name" value="NagB/RpiA/CoA transferase-like"/>
    <property type="match status" value="1"/>
</dbReference>
<dbReference type="PANTHER" id="PTHR36179:SF2">
    <property type="entry name" value="LUD DOMAIN-CONTAINING PROTEIN"/>
    <property type="match status" value="1"/>
</dbReference>
<evidence type="ECO:0000313" key="3">
    <source>
        <dbReference type="Proteomes" id="UP000006094"/>
    </source>
</evidence>
<name>K0B1F7_GOTA9</name>
<proteinExistence type="predicted"/>
<dbReference type="PANTHER" id="PTHR36179">
    <property type="entry name" value="LUD_DOM DOMAIN-CONTAINING PROTEIN"/>
    <property type="match status" value="1"/>
</dbReference>
<dbReference type="HOGENOM" id="CLU_107893_1_0_9"/>
<evidence type="ECO:0000259" key="1">
    <source>
        <dbReference type="Pfam" id="PF02589"/>
    </source>
</evidence>
<dbReference type="InterPro" id="IPR003741">
    <property type="entry name" value="LUD_dom"/>
</dbReference>
<dbReference type="OrthoDB" id="9809147at2"/>
<keyword evidence="3" id="KW-1185">Reference proteome</keyword>
<accession>K0B1F7</accession>
<dbReference type="PIRSF" id="PIRSF020269">
    <property type="entry name" value="DUF1121"/>
    <property type="match status" value="1"/>
</dbReference>
<sequence length="213" mass="24088">MDKNVKFVYEQRVKKVIDSLEKSNMHGYFVQNEEEAKIKIKELLNVGDTVSVGGSMTLFETSIIDLLRSGDYNFLDRYKDGITPEETQEIFRKVFSADVYIVSTNAITEQGELYNVDGLGNRVSAMMFGPKKVIVVVGINKIVRDIDEAIQRNKSLSGPANIIRLSKKTPCATTGQCIDCASPDRICNKYTVIKRENTKERTHVIFINKFLGY</sequence>
<gene>
    <name evidence="2" type="ordered locus">Curi_c23270</name>
</gene>
<dbReference type="SUPFAM" id="SSF100950">
    <property type="entry name" value="NagB/RpiA/CoA transferase-like"/>
    <property type="match status" value="1"/>
</dbReference>
<dbReference type="InterPro" id="IPR009501">
    <property type="entry name" value="UCP020269"/>
</dbReference>
<dbReference type="KEGG" id="cad:Curi_c23270"/>
<dbReference type="RefSeq" id="WP_014968463.1">
    <property type="nucleotide sequence ID" value="NC_018664.1"/>
</dbReference>
<dbReference type="Proteomes" id="UP000006094">
    <property type="component" value="Chromosome"/>
</dbReference>
<dbReference type="PATRIC" id="fig|1128398.3.peg.2409"/>
<organism evidence="2 3">
    <name type="scientific">Gottschalkia acidurici (strain ATCC 7906 / DSM 604 / BCRC 14475 / CIP 104303 / KCTC 5404 / NCIMB 10678 / 9a)</name>
    <name type="common">Clostridium acidurici</name>
    <dbReference type="NCBI Taxonomy" id="1128398"/>
    <lineage>
        <taxon>Bacteria</taxon>
        <taxon>Bacillati</taxon>
        <taxon>Bacillota</taxon>
        <taxon>Tissierellia</taxon>
        <taxon>Tissierellales</taxon>
        <taxon>Gottschalkiaceae</taxon>
        <taxon>Gottschalkia</taxon>
    </lineage>
</organism>
<protein>
    <recommendedName>
        <fullName evidence="1">LUD domain-containing protein</fullName>
    </recommendedName>
</protein>
<dbReference type="eggNOG" id="COG1139">
    <property type="taxonomic scope" value="Bacteria"/>
</dbReference>
<reference evidence="2 3" key="1">
    <citation type="journal article" date="2012" name="PLoS ONE">
        <title>The purine-utilizing bacterium Clostridium acidurici 9a: a genome-guided metabolic reconsideration.</title>
        <authorList>
            <person name="Hartwich K."/>
            <person name="Poehlein A."/>
            <person name="Daniel R."/>
        </authorList>
    </citation>
    <scope>NUCLEOTIDE SEQUENCE [LARGE SCALE GENOMIC DNA]</scope>
    <source>
        <strain evidence="3">ATCC 7906 / DSM 604 / BCRC 14475 / CIP 104303 / KCTC 5404 / NCIMB 10678 / 9a</strain>
    </source>
</reference>
<evidence type="ECO:0000313" key="2">
    <source>
        <dbReference type="EMBL" id="AFS79329.1"/>
    </source>
</evidence>
<feature type="domain" description="LUD" evidence="1">
    <location>
        <begin position="14"/>
        <end position="207"/>
    </location>
</feature>
<dbReference type="InterPro" id="IPR037171">
    <property type="entry name" value="NagB/RpiA_transferase-like"/>
</dbReference>